<feature type="compositionally biased region" description="Polar residues" evidence="1">
    <location>
        <begin position="58"/>
        <end position="89"/>
    </location>
</feature>
<feature type="region of interest" description="Disordered" evidence="1">
    <location>
        <begin position="738"/>
        <end position="769"/>
    </location>
</feature>
<feature type="compositionally biased region" description="Basic and acidic residues" evidence="1">
    <location>
        <begin position="343"/>
        <end position="352"/>
    </location>
</feature>
<accession>A0AA88IFZ2</accession>
<organism evidence="2 3">
    <name type="scientific">Artemia franciscana</name>
    <name type="common">Brine shrimp</name>
    <name type="synonym">Artemia sanfranciscana</name>
    <dbReference type="NCBI Taxonomy" id="6661"/>
    <lineage>
        <taxon>Eukaryota</taxon>
        <taxon>Metazoa</taxon>
        <taxon>Ecdysozoa</taxon>
        <taxon>Arthropoda</taxon>
        <taxon>Crustacea</taxon>
        <taxon>Branchiopoda</taxon>
        <taxon>Anostraca</taxon>
        <taxon>Artemiidae</taxon>
        <taxon>Artemia</taxon>
    </lineage>
</organism>
<protein>
    <submittedName>
        <fullName evidence="2">Uncharacterized protein</fullName>
    </submittedName>
</protein>
<feature type="compositionally biased region" description="Polar residues" evidence="1">
    <location>
        <begin position="1"/>
        <end position="13"/>
    </location>
</feature>
<feature type="region of interest" description="Disordered" evidence="1">
    <location>
        <begin position="1"/>
        <end position="89"/>
    </location>
</feature>
<dbReference type="EMBL" id="JAVRJZ010000001">
    <property type="protein sequence ID" value="KAK2727639.1"/>
    <property type="molecule type" value="Genomic_DNA"/>
</dbReference>
<feature type="compositionally biased region" description="Polar residues" evidence="1">
    <location>
        <begin position="149"/>
        <end position="163"/>
    </location>
</feature>
<feature type="compositionally biased region" description="Low complexity" evidence="1">
    <location>
        <begin position="742"/>
        <end position="755"/>
    </location>
</feature>
<feature type="compositionally biased region" description="Low complexity" evidence="1">
    <location>
        <begin position="37"/>
        <end position="48"/>
    </location>
</feature>
<feature type="compositionally biased region" description="Basic and acidic residues" evidence="1">
    <location>
        <begin position="563"/>
        <end position="574"/>
    </location>
</feature>
<evidence type="ECO:0000313" key="3">
    <source>
        <dbReference type="Proteomes" id="UP001187531"/>
    </source>
</evidence>
<reference evidence="2" key="1">
    <citation type="submission" date="2023-07" db="EMBL/GenBank/DDBJ databases">
        <title>Chromosome-level genome assembly of Artemia franciscana.</title>
        <authorList>
            <person name="Jo E."/>
        </authorList>
    </citation>
    <scope>NUCLEOTIDE SEQUENCE</scope>
    <source>
        <tissue evidence="2">Whole body</tissue>
    </source>
</reference>
<keyword evidence="3" id="KW-1185">Reference proteome</keyword>
<feature type="compositionally biased region" description="Basic and acidic residues" evidence="1">
    <location>
        <begin position="210"/>
        <end position="245"/>
    </location>
</feature>
<feature type="region of interest" description="Disordered" evidence="1">
    <location>
        <begin position="103"/>
        <end position="416"/>
    </location>
</feature>
<name>A0AA88IFZ2_ARTSF</name>
<feature type="region of interest" description="Disordered" evidence="1">
    <location>
        <begin position="563"/>
        <end position="598"/>
    </location>
</feature>
<feature type="compositionally biased region" description="Low complexity" evidence="1">
    <location>
        <begin position="170"/>
        <end position="192"/>
    </location>
</feature>
<feature type="compositionally biased region" description="Low complexity" evidence="1">
    <location>
        <begin position="397"/>
        <end position="414"/>
    </location>
</feature>
<feature type="compositionally biased region" description="Basic and acidic residues" evidence="1">
    <location>
        <begin position="327"/>
        <end position="336"/>
    </location>
</feature>
<evidence type="ECO:0000256" key="1">
    <source>
        <dbReference type="SAM" id="MobiDB-lite"/>
    </source>
</evidence>
<proteinExistence type="predicted"/>
<feature type="compositionally biased region" description="Basic and acidic residues" evidence="1">
    <location>
        <begin position="302"/>
        <end position="318"/>
    </location>
</feature>
<feature type="compositionally biased region" description="Basic and acidic residues" evidence="1">
    <location>
        <begin position="258"/>
        <end position="267"/>
    </location>
</feature>
<comment type="caution">
    <text evidence="2">The sequence shown here is derived from an EMBL/GenBank/DDBJ whole genome shotgun (WGS) entry which is preliminary data.</text>
</comment>
<feature type="compositionally biased region" description="Polar residues" evidence="1">
    <location>
        <begin position="993"/>
        <end position="1009"/>
    </location>
</feature>
<feature type="compositionally biased region" description="Basic and acidic residues" evidence="1">
    <location>
        <begin position="631"/>
        <end position="642"/>
    </location>
</feature>
<feature type="region of interest" description="Disordered" evidence="1">
    <location>
        <begin position="631"/>
        <end position="654"/>
    </location>
</feature>
<feature type="compositionally biased region" description="Low complexity" evidence="1">
    <location>
        <begin position="285"/>
        <end position="300"/>
    </location>
</feature>
<sequence>MPRKTSMNGSSVAIQPPPPQKQKRGLFSFVFGKKTSKTSVVNSSSLSGGSIGDRSVSPVRSTSPDVSNSISPTTPPLATSSVVSAPSYSEKISSAKSLETMSMISDTSSTKGSGGVARFKKRQAPAPPPVNRMSSPLSKEHLSKLPETSKLQSAFSKSTSNLAYENRPGNRLSLSNLATANSTSTSSILSALRKSKKAPPPPSNAVHSSEATDERMVEEDKPVPTTKTEEATTIRTPEVEIKVEEPPVIVDKPSPVDTIDKKDKGDASSEEVAPEISEMEIQKESLNTTTSTISSDSLDVSQEERSPEVISRNEKEELSYDDVANTTERRGVKETDSDAYEDIELKTEENAEKPSTLLKDGNEKSEPVYAQVNKKKKNSKQEESVNGTIELTEISVSPLSDAPSDSNSSSNDSAIEISPTVIISRSSSPLDTWEYKIPDPPTPFKDLSSDEEVSDIVSDLLNTASFQEALLNESEGETKKVDEIIDVISETGPETLTITEPVKPDISEIVLQNEYIGESTTDVKKHVAINNLYETLDTQALKELTCKEASQVSEILVELSETLKKRESDSEVKEAPPVPDTIPPTESSESSRRSSISELSDKMRFSISTYKSRVEEEGLCYEKKLSRVDSKKSTGLDNDLSRRSSVCSESSRTSEIRDQNENVIKISELHDPIIIPPPIILDEPLVTEELIISENNVESIVLPPMDFVSEITSDSLIEKVELKKEQIILDLAKLEPVATDPSSLSNSTLSSRRNSVTPNVEPSSDLPSPLSLLLPAPSLFADDEDPEAIRLQEEYIQFQQRILAYQQKRLNQGSKNCVKQSEPCETPELANPEKNNYKAGEFSAVVEKSESMDKKVETPPKLQDENKVEAVNSTTSTSSLTTSIFQQVEQDITKNGAADLPRLHVAHKTVVNGNHILDNLRHEENEPVILTLNEDHIKAFSEIIEEKERSPSTQEDKVDMIPAPLTFSSNQPVMLDGICQTESDDYHSLVGIDTNSRPESQTSTRSGSDQPDDEIFRYRYQGPPKVVMEPWRSRPSVHVSISTNPVNAFNLDDLESKINAKKVEETIEVKELPKVESVKLKPVKENLENKDEKSQVESRKLSFESSRSAFESVTNRKPNLVRRTSIDTPRPFELKSLSQVRRPMFNPVQVGNKVVQPKMPFRVPEVRGFPLRTHSEAEEKSFVEKSRHDLIALARRPSAERDLISSEDRHHLSKLRDETDASRKIDVVVRRKVSIMERPKSADELDATAPNAKEASQKVGTLKHSTSADFQTSFWNELNGIKLRPVAGKQTEACAHLASVPAPPGPAPHISISTQSLPLLKKSNSSKIQSPIDTRGDLLNSIRSFGESNGLKKTGIRLT</sequence>
<dbReference type="Proteomes" id="UP001187531">
    <property type="component" value="Unassembled WGS sequence"/>
</dbReference>
<feature type="compositionally biased region" description="Low complexity" evidence="1">
    <location>
        <begin position="583"/>
        <end position="597"/>
    </location>
</feature>
<evidence type="ECO:0000313" key="2">
    <source>
        <dbReference type="EMBL" id="KAK2727639.1"/>
    </source>
</evidence>
<gene>
    <name evidence="2" type="ORF">QYM36_008204</name>
</gene>
<feature type="region of interest" description="Disordered" evidence="1">
    <location>
        <begin position="990"/>
        <end position="1015"/>
    </location>
</feature>